<proteinExistence type="inferred from homology"/>
<evidence type="ECO:0000313" key="9">
    <source>
        <dbReference type="EMBL" id="QSO48855.1"/>
    </source>
</evidence>
<dbReference type="Pfam" id="PF00528">
    <property type="entry name" value="BPD_transp_1"/>
    <property type="match status" value="1"/>
</dbReference>
<dbReference type="PANTHER" id="PTHR43163">
    <property type="entry name" value="DIPEPTIDE TRANSPORT SYSTEM PERMEASE PROTEIN DPPB-RELATED"/>
    <property type="match status" value="1"/>
</dbReference>
<evidence type="ECO:0000259" key="8">
    <source>
        <dbReference type="PROSITE" id="PS50928"/>
    </source>
</evidence>
<sequence>MIRFIPRRTIEAFLALFGLSLVVFFVLHLDHGDPARALLGKEWTPQRGATLDLKLGLDKPVFVQYLLWMRALFHVGGLGTIVKHRLPPTLELLIMSVMVALVTSILLAQWQIRSVGSLVDRGVSALTGMLSAVPGFVIGSLLLYLLSIHVTWFPASAVAPRGSGPLEWIRYHILPTTALALCVIGPWTRQLRSSLGRVAQSDYVRTARSKGMSEARVISRHMRRNALLPLISLVGLSLPTMMNTLIAIEIIYGVQGAGTALIGSLNAILFANATTVALVFACLTIFGSMIADLVYGLVDPRIQYR</sequence>
<dbReference type="CDD" id="cd06261">
    <property type="entry name" value="TM_PBP2"/>
    <property type="match status" value="1"/>
</dbReference>
<feature type="transmembrane region" description="Helical" evidence="7">
    <location>
        <begin position="122"/>
        <end position="148"/>
    </location>
</feature>
<organism evidence="9 10">
    <name type="scientific">Alicyclobacillus mengziensis</name>
    <dbReference type="NCBI Taxonomy" id="2931921"/>
    <lineage>
        <taxon>Bacteria</taxon>
        <taxon>Bacillati</taxon>
        <taxon>Bacillota</taxon>
        <taxon>Bacilli</taxon>
        <taxon>Bacillales</taxon>
        <taxon>Alicyclobacillaceae</taxon>
        <taxon>Alicyclobacillus</taxon>
    </lineage>
</organism>
<protein>
    <submittedName>
        <fullName evidence="9">ABC transporter permease</fullName>
    </submittedName>
</protein>
<dbReference type="GO" id="GO:0071916">
    <property type="term" value="F:dipeptide transmembrane transporter activity"/>
    <property type="evidence" value="ECO:0007669"/>
    <property type="project" value="TreeGrafter"/>
</dbReference>
<comment type="similarity">
    <text evidence="7">Belongs to the binding-protein-dependent transport system permease family.</text>
</comment>
<feature type="transmembrane region" description="Helical" evidence="7">
    <location>
        <begin position="268"/>
        <end position="298"/>
    </location>
</feature>
<dbReference type="Proteomes" id="UP000663505">
    <property type="component" value="Chromosome"/>
</dbReference>
<dbReference type="Pfam" id="PF19300">
    <property type="entry name" value="BPD_transp_1_N"/>
    <property type="match status" value="1"/>
</dbReference>
<evidence type="ECO:0000256" key="5">
    <source>
        <dbReference type="ARBA" id="ARBA00022989"/>
    </source>
</evidence>
<evidence type="ECO:0000256" key="1">
    <source>
        <dbReference type="ARBA" id="ARBA00004651"/>
    </source>
</evidence>
<keyword evidence="3" id="KW-1003">Cell membrane</keyword>
<accession>A0A9X7W250</accession>
<evidence type="ECO:0000256" key="4">
    <source>
        <dbReference type="ARBA" id="ARBA00022692"/>
    </source>
</evidence>
<feature type="transmembrane region" description="Helical" evidence="7">
    <location>
        <begin position="92"/>
        <end position="110"/>
    </location>
</feature>
<dbReference type="InterPro" id="IPR045621">
    <property type="entry name" value="BPD_transp_1_N"/>
</dbReference>
<dbReference type="AlphaFoldDB" id="A0A9X7W250"/>
<gene>
    <name evidence="9" type="ORF">JZ786_07870</name>
</gene>
<dbReference type="PROSITE" id="PS50928">
    <property type="entry name" value="ABC_TM1"/>
    <property type="match status" value="1"/>
</dbReference>
<reference evidence="9 10" key="1">
    <citation type="submission" date="2021-02" db="EMBL/GenBank/DDBJ databases">
        <title>Alicyclobacillus curvatus sp. nov. and Alicyclobacillus mengziensis sp. nov., two acidophilic bacteria isolated from acid mine drainage.</title>
        <authorList>
            <person name="Huang Y."/>
        </authorList>
    </citation>
    <scope>NUCLEOTIDE SEQUENCE [LARGE SCALE GENOMIC DNA]</scope>
    <source>
        <strain evidence="9 10">S30H14</strain>
    </source>
</reference>
<evidence type="ECO:0000256" key="6">
    <source>
        <dbReference type="ARBA" id="ARBA00023136"/>
    </source>
</evidence>
<dbReference type="SUPFAM" id="SSF161098">
    <property type="entry name" value="MetI-like"/>
    <property type="match status" value="1"/>
</dbReference>
<comment type="subcellular location">
    <subcellularLocation>
        <location evidence="1 7">Cell membrane</location>
        <topology evidence="1 7">Multi-pass membrane protein</topology>
    </subcellularLocation>
</comment>
<dbReference type="Gene3D" id="1.10.3720.10">
    <property type="entry name" value="MetI-like"/>
    <property type="match status" value="1"/>
</dbReference>
<feature type="domain" description="ABC transmembrane type-1" evidence="8">
    <location>
        <begin position="86"/>
        <end position="291"/>
    </location>
</feature>
<keyword evidence="5 7" id="KW-1133">Transmembrane helix</keyword>
<dbReference type="PANTHER" id="PTHR43163:SF6">
    <property type="entry name" value="DIPEPTIDE TRANSPORT SYSTEM PERMEASE PROTEIN DPPB-RELATED"/>
    <property type="match status" value="1"/>
</dbReference>
<feature type="transmembrane region" description="Helical" evidence="7">
    <location>
        <begin position="12"/>
        <end position="29"/>
    </location>
</feature>
<name>A0A9X7W250_9BACL</name>
<dbReference type="InterPro" id="IPR035906">
    <property type="entry name" value="MetI-like_sf"/>
</dbReference>
<keyword evidence="2 7" id="KW-0813">Transport</keyword>
<dbReference type="EMBL" id="CP071182">
    <property type="protein sequence ID" value="QSO48855.1"/>
    <property type="molecule type" value="Genomic_DNA"/>
</dbReference>
<keyword evidence="6 7" id="KW-0472">Membrane</keyword>
<evidence type="ECO:0000256" key="7">
    <source>
        <dbReference type="RuleBase" id="RU363032"/>
    </source>
</evidence>
<evidence type="ECO:0000256" key="3">
    <source>
        <dbReference type="ARBA" id="ARBA00022475"/>
    </source>
</evidence>
<evidence type="ECO:0000256" key="2">
    <source>
        <dbReference type="ARBA" id="ARBA00022448"/>
    </source>
</evidence>
<dbReference type="GO" id="GO:0005886">
    <property type="term" value="C:plasma membrane"/>
    <property type="evidence" value="ECO:0007669"/>
    <property type="project" value="UniProtKB-SubCell"/>
</dbReference>
<dbReference type="InterPro" id="IPR000515">
    <property type="entry name" value="MetI-like"/>
</dbReference>
<dbReference type="RefSeq" id="WP_206658167.1">
    <property type="nucleotide sequence ID" value="NZ_CP071182.1"/>
</dbReference>
<dbReference type="KEGG" id="afx:JZ786_07870"/>
<feature type="transmembrane region" description="Helical" evidence="7">
    <location>
        <begin position="226"/>
        <end position="248"/>
    </location>
</feature>
<keyword evidence="4 7" id="KW-0812">Transmembrane</keyword>
<evidence type="ECO:0000313" key="10">
    <source>
        <dbReference type="Proteomes" id="UP000663505"/>
    </source>
</evidence>
<keyword evidence="10" id="KW-1185">Reference proteome</keyword>